<dbReference type="OMA" id="QCVTKQP"/>
<keyword evidence="2" id="KW-1185">Reference proteome</keyword>
<dbReference type="Proteomes" id="UP000012960">
    <property type="component" value="Unplaced"/>
</dbReference>
<dbReference type="AlphaFoldDB" id="A0A804IR29"/>
<dbReference type="Gramene" id="Ma04_t18320.1">
    <property type="protein sequence ID" value="Ma04_p18320.1"/>
    <property type="gene ID" value="Ma04_g18320"/>
</dbReference>
<evidence type="ECO:0000313" key="2">
    <source>
        <dbReference type="Proteomes" id="UP000012960"/>
    </source>
</evidence>
<evidence type="ECO:0000313" key="1">
    <source>
        <dbReference type="EnsemblPlants" id="Ma04_p18320.1"/>
    </source>
</evidence>
<accession>A0A804IR29</accession>
<proteinExistence type="predicted"/>
<sequence>MASSELPPACSASVAASLHRREFLIISPLLFPSITALTQRSISSLATMPVSALLARTPTSHTSSTYLAFVGWSVHSGKATMGTPSDTASSVEFHPQCVTKQPNAGWARTASCGLHRTTRPRSGGAFANARGSVFSTAARTTHKKFFPDASRPHASSSICSALTDATLPKETYTTERGGFEFSHLMHVSSSASRRLRP</sequence>
<reference evidence="1" key="1">
    <citation type="submission" date="2021-05" db="UniProtKB">
        <authorList>
            <consortium name="EnsemblPlants"/>
        </authorList>
    </citation>
    <scope>IDENTIFICATION</scope>
    <source>
        <strain evidence="1">subsp. malaccensis</strain>
    </source>
</reference>
<dbReference type="EnsemblPlants" id="Ma04_t18320.1">
    <property type="protein sequence ID" value="Ma04_p18320.1"/>
    <property type="gene ID" value="Ma04_g18320"/>
</dbReference>
<dbReference type="InParanoid" id="A0A804IR29"/>
<name>A0A804IR29_MUSAM</name>
<organism evidence="1 2">
    <name type="scientific">Musa acuminata subsp. malaccensis</name>
    <name type="common">Wild banana</name>
    <name type="synonym">Musa malaccensis</name>
    <dbReference type="NCBI Taxonomy" id="214687"/>
    <lineage>
        <taxon>Eukaryota</taxon>
        <taxon>Viridiplantae</taxon>
        <taxon>Streptophyta</taxon>
        <taxon>Embryophyta</taxon>
        <taxon>Tracheophyta</taxon>
        <taxon>Spermatophyta</taxon>
        <taxon>Magnoliopsida</taxon>
        <taxon>Liliopsida</taxon>
        <taxon>Zingiberales</taxon>
        <taxon>Musaceae</taxon>
        <taxon>Musa</taxon>
    </lineage>
</organism>
<protein>
    <submittedName>
        <fullName evidence="1">Uncharacterized protein</fullName>
    </submittedName>
</protein>